<sequence length="102" mass="10971">MVLTCNKFGLHFTDPNAKIGYAKDQTEATSRHKDQVGKDTDLDASTENISDDADVDLQETSKDDPQDMLKDNHQDKPTEGSAGGKGTPEKSDLVVAMGKSSS</sequence>
<organism evidence="2 3">
    <name type="scientific">Cannabis sativa</name>
    <name type="common">Hemp</name>
    <name type="synonym">Marijuana</name>
    <dbReference type="NCBI Taxonomy" id="3483"/>
    <lineage>
        <taxon>Eukaryota</taxon>
        <taxon>Viridiplantae</taxon>
        <taxon>Streptophyta</taxon>
        <taxon>Embryophyta</taxon>
        <taxon>Tracheophyta</taxon>
        <taxon>Spermatophyta</taxon>
        <taxon>Magnoliopsida</taxon>
        <taxon>eudicotyledons</taxon>
        <taxon>Gunneridae</taxon>
        <taxon>Pentapetalae</taxon>
        <taxon>rosids</taxon>
        <taxon>fabids</taxon>
        <taxon>Rosales</taxon>
        <taxon>Cannabaceae</taxon>
        <taxon>Cannabis</taxon>
    </lineage>
</organism>
<dbReference type="Proteomes" id="UP000596661">
    <property type="component" value="Chromosome 9"/>
</dbReference>
<feature type="compositionally biased region" description="Basic and acidic residues" evidence="1">
    <location>
        <begin position="25"/>
        <end position="41"/>
    </location>
</feature>
<dbReference type="EnsemblPlants" id="evm.model.09.618">
    <property type="protein sequence ID" value="cds.evm.model.09.618"/>
    <property type="gene ID" value="evm.TU.09.618"/>
</dbReference>
<dbReference type="Gramene" id="evm.model.09.618">
    <property type="protein sequence ID" value="cds.evm.model.09.618"/>
    <property type="gene ID" value="evm.TU.09.618"/>
</dbReference>
<reference evidence="2" key="2">
    <citation type="submission" date="2021-03" db="UniProtKB">
        <authorList>
            <consortium name="EnsemblPlants"/>
        </authorList>
    </citation>
    <scope>IDENTIFICATION</scope>
</reference>
<name>A0A803QGU2_CANSA</name>
<keyword evidence="3" id="KW-1185">Reference proteome</keyword>
<proteinExistence type="predicted"/>
<feature type="region of interest" description="Disordered" evidence="1">
    <location>
        <begin position="25"/>
        <end position="102"/>
    </location>
</feature>
<dbReference type="EMBL" id="UZAU01000728">
    <property type="status" value="NOT_ANNOTATED_CDS"/>
    <property type="molecule type" value="Genomic_DNA"/>
</dbReference>
<dbReference type="AlphaFoldDB" id="A0A803QGU2"/>
<evidence type="ECO:0000313" key="3">
    <source>
        <dbReference type="Proteomes" id="UP000596661"/>
    </source>
</evidence>
<accession>A0A803QGU2</accession>
<protein>
    <submittedName>
        <fullName evidence="2">Uncharacterized protein</fullName>
    </submittedName>
</protein>
<feature type="compositionally biased region" description="Basic and acidic residues" evidence="1">
    <location>
        <begin position="59"/>
        <end position="78"/>
    </location>
</feature>
<evidence type="ECO:0000313" key="2">
    <source>
        <dbReference type="EnsemblPlants" id="cds.evm.model.09.618"/>
    </source>
</evidence>
<evidence type="ECO:0000256" key="1">
    <source>
        <dbReference type="SAM" id="MobiDB-lite"/>
    </source>
</evidence>
<reference evidence="2" key="1">
    <citation type="submission" date="2018-11" db="EMBL/GenBank/DDBJ databases">
        <authorList>
            <person name="Grassa J C."/>
        </authorList>
    </citation>
    <scope>NUCLEOTIDE SEQUENCE [LARGE SCALE GENOMIC DNA]</scope>
</reference>